<organism evidence="1 2">
    <name type="scientific">Candidatus Nomurabacteria bacterium GW2011_GWB1_44_12</name>
    <dbReference type="NCBI Taxonomy" id="1618748"/>
    <lineage>
        <taxon>Bacteria</taxon>
        <taxon>Candidatus Nomuraibacteriota</taxon>
    </lineage>
</organism>
<reference evidence="1 2" key="1">
    <citation type="journal article" date="2015" name="Nature">
        <title>rRNA introns, odd ribosomes, and small enigmatic genomes across a large radiation of phyla.</title>
        <authorList>
            <person name="Brown C.T."/>
            <person name="Hug L.A."/>
            <person name="Thomas B.C."/>
            <person name="Sharon I."/>
            <person name="Castelle C.J."/>
            <person name="Singh A."/>
            <person name="Wilkins M.J."/>
            <person name="Williams K.H."/>
            <person name="Banfield J.F."/>
        </authorList>
    </citation>
    <scope>NUCLEOTIDE SEQUENCE [LARGE SCALE GENOMIC DNA]</scope>
</reference>
<protein>
    <submittedName>
        <fullName evidence="1">Uncharacterized protein</fullName>
    </submittedName>
</protein>
<dbReference type="Proteomes" id="UP000033815">
    <property type="component" value="Unassembled WGS sequence"/>
</dbReference>
<dbReference type="EMBL" id="LCHP01000001">
    <property type="protein sequence ID" value="KKT37268.1"/>
    <property type="molecule type" value="Genomic_DNA"/>
</dbReference>
<gene>
    <name evidence="1" type="ORF">UW25_C0001G0076</name>
</gene>
<proteinExistence type="predicted"/>
<comment type="caution">
    <text evidence="1">The sequence shown here is derived from an EMBL/GenBank/DDBJ whole genome shotgun (WGS) entry which is preliminary data.</text>
</comment>
<evidence type="ECO:0000313" key="2">
    <source>
        <dbReference type="Proteomes" id="UP000033815"/>
    </source>
</evidence>
<sequence>MGIIDRIENLIKPEDKRFEVKMRAQYDIIQMSGGDDIAGTWIDANGKRFDELLEDSQYNFYNLLLDEKTYNDTLQKIKDKLYH</sequence>
<accession>A0A837I8H7</accession>
<dbReference type="AlphaFoldDB" id="A0A837I8H7"/>
<name>A0A837I8H7_9BACT</name>
<evidence type="ECO:0000313" key="1">
    <source>
        <dbReference type="EMBL" id="KKT37268.1"/>
    </source>
</evidence>